<dbReference type="AlphaFoldDB" id="A0A9P7G3R0"/>
<dbReference type="GO" id="GO:0003688">
    <property type="term" value="F:DNA replication origin binding"/>
    <property type="evidence" value="ECO:0007669"/>
    <property type="project" value="TreeGrafter"/>
</dbReference>
<evidence type="ECO:0000256" key="1">
    <source>
        <dbReference type="SAM" id="MobiDB-lite"/>
    </source>
</evidence>
<sequence>MIGPSVLTILADHYNRHDPSMDTALNILHLAHLKHFSAEPLTVLTTSTPSSNTLAHDASSPFTDALLTRLQPTTSGPSASDLSQRRLVSLISSVDDARTLFYSRARRLRIGFGILKLVQAFMTNQGYKGLNWAHQPGGMGILDVMNDALRGKLGSDIKYLGTMVRKLRTVQLEALLEAIHAYFHDMPSDVRSREEQARTKIVLSMNALRQREESVGEADSQAAASFGEWLVDYMNNLLTPLEESILWEVWYTGLSPFPIDLINPSLRASVIAGLLQPHDFADKEEGDDERSNFSLWELPDTSILFHRYLDSGRMINLYDWFESFRLELETQREKLKSRAKSRPRSPTKRSKKGTAKAVDEPEEKDEETWKLEVQARFMRALQELDYLGFIKHTGRKADHVQRVVFDIRD</sequence>
<dbReference type="EMBL" id="JABCKV010000178">
    <property type="protein sequence ID" value="KAG5642531.1"/>
    <property type="molecule type" value="Genomic_DNA"/>
</dbReference>
<protein>
    <recommendedName>
        <fullName evidence="2">Origin recognition complex subunit 3 winged helix C-terminal domain-containing protein</fullName>
    </recommendedName>
</protein>
<dbReference type="Pfam" id="PF18137">
    <property type="entry name" value="WHD_ORC"/>
    <property type="match status" value="1"/>
</dbReference>
<reference evidence="3" key="1">
    <citation type="submission" date="2020-07" db="EMBL/GenBank/DDBJ databases">
        <authorList>
            <person name="Nieuwenhuis M."/>
            <person name="Van De Peppel L.J.J."/>
        </authorList>
    </citation>
    <scope>NUCLEOTIDE SEQUENCE</scope>
    <source>
        <strain evidence="3">AP01</strain>
        <tissue evidence="3">Mycelium</tissue>
    </source>
</reference>
<dbReference type="OrthoDB" id="10265211at2759"/>
<dbReference type="GO" id="GO:0005664">
    <property type="term" value="C:nuclear origin of replication recognition complex"/>
    <property type="evidence" value="ECO:0007669"/>
    <property type="project" value="InterPro"/>
</dbReference>
<dbReference type="InterPro" id="IPR020795">
    <property type="entry name" value="ORC3"/>
</dbReference>
<accession>A0A9P7G3R0</accession>
<evidence type="ECO:0000313" key="4">
    <source>
        <dbReference type="Proteomes" id="UP000775547"/>
    </source>
</evidence>
<organism evidence="3 4">
    <name type="scientific">Asterophora parasitica</name>
    <dbReference type="NCBI Taxonomy" id="117018"/>
    <lineage>
        <taxon>Eukaryota</taxon>
        <taxon>Fungi</taxon>
        <taxon>Dikarya</taxon>
        <taxon>Basidiomycota</taxon>
        <taxon>Agaricomycotina</taxon>
        <taxon>Agaricomycetes</taxon>
        <taxon>Agaricomycetidae</taxon>
        <taxon>Agaricales</taxon>
        <taxon>Tricholomatineae</taxon>
        <taxon>Lyophyllaceae</taxon>
        <taxon>Asterophora</taxon>
    </lineage>
</organism>
<name>A0A9P7G3R0_9AGAR</name>
<feature type="domain" description="Origin recognition complex subunit 3 winged helix C-terminal" evidence="2">
    <location>
        <begin position="267"/>
        <end position="405"/>
    </location>
</feature>
<feature type="region of interest" description="Disordered" evidence="1">
    <location>
        <begin position="335"/>
        <end position="365"/>
    </location>
</feature>
<comment type="caution">
    <text evidence="3">The sequence shown here is derived from an EMBL/GenBank/DDBJ whole genome shotgun (WGS) entry which is preliminary data.</text>
</comment>
<dbReference type="PANTHER" id="PTHR12748">
    <property type="entry name" value="ORIGIN RECOGNITION COMPLEX SUBUNIT 3"/>
    <property type="match status" value="1"/>
</dbReference>
<dbReference type="GO" id="GO:0031261">
    <property type="term" value="C:DNA replication preinitiation complex"/>
    <property type="evidence" value="ECO:0007669"/>
    <property type="project" value="TreeGrafter"/>
</dbReference>
<dbReference type="PANTHER" id="PTHR12748:SF0">
    <property type="entry name" value="ORIGIN RECOGNITION COMPLEX SUBUNIT 3"/>
    <property type="match status" value="1"/>
</dbReference>
<gene>
    <name evidence="3" type="ORF">DXG03_002604</name>
</gene>
<dbReference type="GO" id="GO:0005656">
    <property type="term" value="C:nuclear pre-replicative complex"/>
    <property type="evidence" value="ECO:0007669"/>
    <property type="project" value="TreeGrafter"/>
</dbReference>
<dbReference type="CDD" id="cd20704">
    <property type="entry name" value="Orc3"/>
    <property type="match status" value="1"/>
</dbReference>
<keyword evidence="4" id="KW-1185">Reference proteome</keyword>
<reference evidence="3" key="2">
    <citation type="submission" date="2021-10" db="EMBL/GenBank/DDBJ databases">
        <title>Phylogenomics reveals ancestral predisposition of the termite-cultivated fungus Termitomyces towards a domesticated lifestyle.</title>
        <authorList>
            <person name="Auxier B."/>
            <person name="Grum-Grzhimaylo A."/>
            <person name="Cardenas M.E."/>
            <person name="Lodge J.D."/>
            <person name="Laessoe T."/>
            <person name="Pedersen O."/>
            <person name="Smith M.E."/>
            <person name="Kuyper T.W."/>
            <person name="Franco-Molano E.A."/>
            <person name="Baroni T.J."/>
            <person name="Aanen D.K."/>
        </authorList>
    </citation>
    <scope>NUCLEOTIDE SEQUENCE</scope>
    <source>
        <strain evidence="3">AP01</strain>
        <tissue evidence="3">Mycelium</tissue>
    </source>
</reference>
<dbReference type="InterPro" id="IPR040855">
    <property type="entry name" value="ORC_WH_C"/>
</dbReference>
<evidence type="ECO:0000313" key="3">
    <source>
        <dbReference type="EMBL" id="KAG5642531.1"/>
    </source>
</evidence>
<feature type="compositionally biased region" description="Basic residues" evidence="1">
    <location>
        <begin position="337"/>
        <end position="354"/>
    </location>
</feature>
<evidence type="ECO:0000259" key="2">
    <source>
        <dbReference type="Pfam" id="PF18137"/>
    </source>
</evidence>
<proteinExistence type="predicted"/>
<dbReference type="GO" id="GO:0006270">
    <property type="term" value="P:DNA replication initiation"/>
    <property type="evidence" value="ECO:0007669"/>
    <property type="project" value="TreeGrafter"/>
</dbReference>
<dbReference type="Proteomes" id="UP000775547">
    <property type="component" value="Unassembled WGS sequence"/>
</dbReference>